<feature type="coiled-coil region" evidence="1">
    <location>
        <begin position="198"/>
        <end position="382"/>
    </location>
</feature>
<feature type="domain" description="YhaN AAA" evidence="3">
    <location>
        <begin position="3"/>
        <end position="57"/>
    </location>
</feature>
<evidence type="ECO:0000256" key="2">
    <source>
        <dbReference type="SAM" id="MobiDB-lite"/>
    </source>
</evidence>
<dbReference type="InterPro" id="IPR038734">
    <property type="entry name" value="YhaN_AAA"/>
</dbReference>
<dbReference type="Proteomes" id="UP000676325">
    <property type="component" value="Unassembled WGS sequence"/>
</dbReference>
<keyword evidence="1" id="KW-0175">Coiled coil</keyword>
<dbReference type="PANTHER" id="PTHR41259">
    <property type="entry name" value="DOUBLE-STRAND BREAK REPAIR RAD50 ATPASE, PUTATIVE-RELATED"/>
    <property type="match status" value="1"/>
</dbReference>
<keyword evidence="5" id="KW-1185">Reference proteome</keyword>
<dbReference type="Pfam" id="PF13514">
    <property type="entry name" value="AAA_27"/>
    <property type="match status" value="1"/>
</dbReference>
<gene>
    <name evidence="4" type="ORF">KDK95_27340</name>
</gene>
<organism evidence="4 5">
    <name type="scientific">Actinospica acidithermotolerans</name>
    <dbReference type="NCBI Taxonomy" id="2828514"/>
    <lineage>
        <taxon>Bacteria</taxon>
        <taxon>Bacillati</taxon>
        <taxon>Actinomycetota</taxon>
        <taxon>Actinomycetes</taxon>
        <taxon>Catenulisporales</taxon>
        <taxon>Actinospicaceae</taxon>
        <taxon>Actinospica</taxon>
    </lineage>
</organism>
<dbReference type="AlphaFoldDB" id="A0A941EGF3"/>
<name>A0A941EGF3_9ACTN</name>
<dbReference type="PANTHER" id="PTHR41259:SF1">
    <property type="entry name" value="DOUBLE-STRAND BREAK REPAIR RAD50 ATPASE, PUTATIVE-RELATED"/>
    <property type="match status" value="1"/>
</dbReference>
<dbReference type="SUPFAM" id="SSF52540">
    <property type="entry name" value="P-loop containing nucleoside triphosphate hydrolases"/>
    <property type="match status" value="1"/>
</dbReference>
<evidence type="ECO:0000259" key="3">
    <source>
        <dbReference type="Pfam" id="PF13514"/>
    </source>
</evidence>
<proteinExistence type="predicted"/>
<evidence type="ECO:0000256" key="1">
    <source>
        <dbReference type="SAM" id="Coils"/>
    </source>
</evidence>
<evidence type="ECO:0000313" key="4">
    <source>
        <dbReference type="EMBL" id="MBR7830047.1"/>
    </source>
</evidence>
<feature type="coiled-coil region" evidence="1">
    <location>
        <begin position="539"/>
        <end position="566"/>
    </location>
</feature>
<accession>A0A941EGF3</accession>
<dbReference type="InterPro" id="IPR027417">
    <property type="entry name" value="P-loop_NTPase"/>
</dbReference>
<feature type="non-terminal residue" evidence="4">
    <location>
        <position position="573"/>
    </location>
</feature>
<dbReference type="Gene3D" id="3.40.50.300">
    <property type="entry name" value="P-loop containing nucleotide triphosphate hydrolases"/>
    <property type="match status" value="1"/>
</dbReference>
<evidence type="ECO:0000313" key="5">
    <source>
        <dbReference type="Proteomes" id="UP000676325"/>
    </source>
</evidence>
<dbReference type="RefSeq" id="WP_212521179.1">
    <property type="nucleotide sequence ID" value="NZ_JAGSOH010000112.1"/>
</dbReference>
<comment type="caution">
    <text evidence="4">The sequence shown here is derived from an EMBL/GenBank/DDBJ whole genome shotgun (WGS) entry which is preliminary data.</text>
</comment>
<dbReference type="EMBL" id="JAGSOH010000112">
    <property type="protein sequence ID" value="MBR7830047.1"/>
    <property type="molecule type" value="Genomic_DNA"/>
</dbReference>
<sequence>MLRLHRIRLTDFRGVAAREVAFTEHGVTLVCGPNEIGKSSLVDALDLLIDLPATSRHSRVTATQPTGRDVGPEVEAELSLGPHRLVYRKRWLRSAQTELRILSPTPAQYSGPQAHERFNGMLAENGVDKDLWRRLRVDQGAPLGQASVGGYASVPAMAGEAEQLSAVRRGPEEELFEKAKAEFERYFTEKRFQPTGDYKAAREALDAANAAYAEAKANLAAADGDLADHQRTRRQIADGAEQLNAAAARLRQLEEQSKEAAEASAKQLALEAVLADAEAIARQEAEVERLAERLTTNQSDAATQQTELTAAEHEAALADERLRASAAERESAKAAARLAAADVAWRRDQAEAEQAQAILARLEAAQHRLDEAEARLEACQVTDIVLAGIDEAHRAWEKAHDQLTANAATVAVTRLGDPQVLIDGAPAAVGGARDSADGATDPLAGSSDSGASADSGEANTTTLPVLETRTIEVPGSVRVVVRPGSDEQERRAAERKTLDRYRELCAAANVADLGAAKHAEQQWRAARDEQRDAKTAIKAAQYDESAAQLRSRLAVLREKIASHEATSPASAAN</sequence>
<reference evidence="4" key="1">
    <citation type="submission" date="2021-04" db="EMBL/GenBank/DDBJ databases">
        <title>Genome based classification of Actinospica acidithermotolerans sp. nov., an actinobacterium isolated from an Indonesian hot spring.</title>
        <authorList>
            <person name="Kusuma A.B."/>
            <person name="Putra K.E."/>
            <person name="Nafisah S."/>
            <person name="Loh J."/>
            <person name="Nouioui I."/>
            <person name="Goodfellow M."/>
        </authorList>
    </citation>
    <scope>NUCLEOTIDE SEQUENCE</scope>
    <source>
        <strain evidence="4">MGRD01-02</strain>
    </source>
</reference>
<feature type="compositionally biased region" description="Low complexity" evidence="2">
    <location>
        <begin position="444"/>
        <end position="456"/>
    </location>
</feature>
<protein>
    <submittedName>
        <fullName evidence="4">AAA family ATPase</fullName>
    </submittedName>
</protein>
<feature type="region of interest" description="Disordered" evidence="2">
    <location>
        <begin position="430"/>
        <end position="464"/>
    </location>
</feature>